<sequence length="273" mass="29916">MTLSLWLIMMCGVGVVAGSVVNCVIWRLPVMQQQQAQRELHQLCALPPEEAKEPVRFNLFLPRSCCPRCRSPLAFYHNIPLLSWLLLLGRCHSCRQRISWRYPLVELLAALCSGWIALCWPPGETAFALALCAWLLIALAAIDIQHMQLPDLLTLPLLWLGLLANLEGALVPLSDAVTGAAAGYLSLWFVCWGFKLVTGKEGVGYGDIKLLAALGAWCGWQRLPALLLCAALMGIVAVLLLRLTGRSQRGEPLPFGPCLALSGWWLLVTPAAT</sequence>
<evidence type="ECO:0000256" key="8">
    <source>
        <dbReference type="RuleBase" id="RU003793"/>
    </source>
</evidence>
<dbReference type="RefSeq" id="WP_306207785.1">
    <property type="nucleotide sequence ID" value="NZ_CP132353.1"/>
</dbReference>
<keyword evidence="6 10" id="KW-1133">Transmembrane helix</keyword>
<comment type="subcellular location">
    <subcellularLocation>
        <location evidence="1">Cell inner membrane</location>
        <topology evidence="1">Multi-pass membrane protein</topology>
    </subcellularLocation>
    <subcellularLocation>
        <location evidence="9">Cell membrane</location>
        <topology evidence="9">Multi-pass membrane protein</topology>
    </subcellularLocation>
</comment>
<comment type="catalytic activity">
    <reaction evidence="9">
        <text>Typically cleaves a -Gly-|-Phe- bond to release an N-terminal, basic peptide of 5-8 residues from type IV prepilin, and then N-methylates the new N-terminal amino group, the methyl donor being S-adenosyl-L-methionine.</text>
        <dbReference type="EC" id="3.4.23.43"/>
    </reaction>
</comment>
<protein>
    <recommendedName>
        <fullName evidence="9">Prepilin leader peptidase/N-methyltransferase</fullName>
        <ecNumber evidence="9">2.1.1.-</ecNumber>
        <ecNumber evidence="9">3.4.23.43</ecNumber>
    </recommendedName>
</protein>
<dbReference type="GO" id="GO:0006465">
    <property type="term" value="P:signal peptide processing"/>
    <property type="evidence" value="ECO:0007669"/>
    <property type="project" value="TreeGrafter"/>
</dbReference>
<keyword evidence="7 10" id="KW-0472">Membrane</keyword>
<evidence type="ECO:0000256" key="3">
    <source>
        <dbReference type="ARBA" id="ARBA00022475"/>
    </source>
</evidence>
<evidence type="ECO:0000256" key="5">
    <source>
        <dbReference type="ARBA" id="ARBA00022692"/>
    </source>
</evidence>
<dbReference type="Gene3D" id="1.20.120.1220">
    <property type="match status" value="1"/>
</dbReference>
<keyword evidence="3" id="KW-1003">Cell membrane</keyword>
<accession>A0AA50DJN9</accession>
<dbReference type="InterPro" id="IPR010627">
    <property type="entry name" value="Prepilin_pept_A24_N"/>
</dbReference>
<keyword evidence="5 9" id="KW-0812">Transmembrane</keyword>
<feature type="transmembrane region" description="Helical" evidence="10">
    <location>
        <begin position="6"/>
        <end position="28"/>
    </location>
</feature>
<dbReference type="AlphaFoldDB" id="A0AA50DJN9"/>
<keyword evidence="4" id="KW-0997">Cell inner membrane</keyword>
<dbReference type="PRINTS" id="PR00864">
    <property type="entry name" value="PREPILNPTASE"/>
</dbReference>
<evidence type="ECO:0000313" key="14">
    <source>
        <dbReference type="Proteomes" id="UP001228139"/>
    </source>
</evidence>
<keyword evidence="14" id="KW-1185">Reference proteome</keyword>
<dbReference type="EMBL" id="CP132353">
    <property type="protein sequence ID" value="WLS78182.1"/>
    <property type="molecule type" value="Genomic_DNA"/>
</dbReference>
<evidence type="ECO:0000256" key="9">
    <source>
        <dbReference type="RuleBase" id="RU003794"/>
    </source>
</evidence>
<evidence type="ECO:0000256" key="7">
    <source>
        <dbReference type="ARBA" id="ARBA00023136"/>
    </source>
</evidence>
<dbReference type="KEGG" id="epi:Q3V30_17210"/>
<dbReference type="PANTHER" id="PTHR30487">
    <property type="entry name" value="TYPE 4 PREPILIN-LIKE PROTEINS LEADER PEPTIDE-PROCESSING ENZYME"/>
    <property type="match status" value="1"/>
</dbReference>
<feature type="transmembrane region" description="Helical" evidence="10">
    <location>
        <begin position="124"/>
        <end position="142"/>
    </location>
</feature>
<comment type="similarity">
    <text evidence="2 8">Belongs to the peptidase A24 family.</text>
</comment>
<feature type="domain" description="Prepilin type IV endopeptidase peptidase" evidence="11">
    <location>
        <begin position="131"/>
        <end position="238"/>
    </location>
</feature>
<keyword evidence="9" id="KW-0808">Transferase</keyword>
<evidence type="ECO:0000256" key="6">
    <source>
        <dbReference type="ARBA" id="ARBA00022989"/>
    </source>
</evidence>
<feature type="transmembrane region" description="Helical" evidence="10">
    <location>
        <begin position="100"/>
        <end position="118"/>
    </location>
</feature>
<dbReference type="PANTHER" id="PTHR30487:SF0">
    <property type="entry name" value="PREPILIN LEADER PEPTIDASE_N-METHYLTRANSFERASE-RELATED"/>
    <property type="match status" value="1"/>
</dbReference>
<dbReference type="InterPro" id="IPR050882">
    <property type="entry name" value="Prepilin_peptidase/N-MTase"/>
</dbReference>
<evidence type="ECO:0000259" key="12">
    <source>
        <dbReference type="Pfam" id="PF06750"/>
    </source>
</evidence>
<proteinExistence type="inferred from homology"/>
<keyword evidence="9" id="KW-0511">Multifunctional enzyme</keyword>
<dbReference type="InterPro" id="IPR000045">
    <property type="entry name" value="Prepilin_IV_endopep_pep"/>
</dbReference>
<dbReference type="InterPro" id="IPR014032">
    <property type="entry name" value="Peptidase_A24A_bac"/>
</dbReference>
<evidence type="ECO:0000256" key="1">
    <source>
        <dbReference type="ARBA" id="ARBA00004429"/>
    </source>
</evidence>
<evidence type="ECO:0000313" key="13">
    <source>
        <dbReference type="EMBL" id="WLS78182.1"/>
    </source>
</evidence>
<gene>
    <name evidence="13" type="ORF">Q3V30_17210</name>
</gene>
<dbReference type="GO" id="GO:0008168">
    <property type="term" value="F:methyltransferase activity"/>
    <property type="evidence" value="ECO:0007669"/>
    <property type="project" value="UniProtKB-KW"/>
</dbReference>
<evidence type="ECO:0000256" key="10">
    <source>
        <dbReference type="SAM" id="Phobius"/>
    </source>
</evidence>
<evidence type="ECO:0000256" key="4">
    <source>
        <dbReference type="ARBA" id="ARBA00022519"/>
    </source>
</evidence>
<keyword evidence="9 13" id="KW-0378">Hydrolase</keyword>
<dbReference type="EC" id="3.4.23.43" evidence="9"/>
<feature type="transmembrane region" description="Helical" evidence="10">
    <location>
        <begin position="149"/>
        <end position="166"/>
    </location>
</feature>
<evidence type="ECO:0000259" key="11">
    <source>
        <dbReference type="Pfam" id="PF01478"/>
    </source>
</evidence>
<dbReference type="Pfam" id="PF06750">
    <property type="entry name" value="A24_N_bact"/>
    <property type="match status" value="1"/>
</dbReference>
<dbReference type="EC" id="2.1.1.-" evidence="9"/>
<keyword evidence="9" id="KW-0489">Methyltransferase</keyword>
<dbReference type="Proteomes" id="UP001228139">
    <property type="component" value="Chromosome"/>
</dbReference>
<organism evidence="13 14">
    <name type="scientific">Erwinia pyri</name>
    <dbReference type="NCBI Taxonomy" id="3062598"/>
    <lineage>
        <taxon>Bacteria</taxon>
        <taxon>Pseudomonadati</taxon>
        <taxon>Pseudomonadota</taxon>
        <taxon>Gammaproteobacteria</taxon>
        <taxon>Enterobacterales</taxon>
        <taxon>Erwiniaceae</taxon>
        <taxon>Erwinia</taxon>
    </lineage>
</organism>
<evidence type="ECO:0000256" key="2">
    <source>
        <dbReference type="ARBA" id="ARBA00005801"/>
    </source>
</evidence>
<name>A0AA50DJN9_9GAMM</name>
<dbReference type="Pfam" id="PF01478">
    <property type="entry name" value="Peptidase_A24"/>
    <property type="match status" value="1"/>
</dbReference>
<keyword evidence="9" id="KW-0645">Protease</keyword>
<comment type="function">
    <text evidence="9">Plays an essential role in type IV pili and type II pseudopili formation by proteolytically removing the leader sequence from substrate proteins and subsequently monomethylating the alpha-amino group of the newly exposed N-terminal phenylalanine.</text>
</comment>
<reference evidence="13 14" key="1">
    <citation type="submission" date="2023-07" db="EMBL/GenBank/DDBJ databases">
        <title>Pathogenic bacteria of pear tree diseases.</title>
        <authorList>
            <person name="Zhang Z."/>
            <person name="He L."/>
            <person name="Huang R."/>
        </authorList>
    </citation>
    <scope>NUCLEOTIDE SEQUENCE [LARGE SCALE GENOMIC DNA]</scope>
    <source>
        <strain evidence="13 14">DE2</strain>
    </source>
</reference>
<dbReference type="GO" id="GO:0005886">
    <property type="term" value="C:plasma membrane"/>
    <property type="evidence" value="ECO:0007669"/>
    <property type="project" value="UniProtKB-SubCell"/>
</dbReference>
<feature type="transmembrane region" description="Helical" evidence="10">
    <location>
        <begin position="223"/>
        <end position="241"/>
    </location>
</feature>
<feature type="domain" description="Prepilin peptidase A24 N-terminal" evidence="12">
    <location>
        <begin position="13"/>
        <end position="118"/>
    </location>
</feature>
<dbReference type="GO" id="GO:0004190">
    <property type="term" value="F:aspartic-type endopeptidase activity"/>
    <property type="evidence" value="ECO:0007669"/>
    <property type="project" value="UniProtKB-EC"/>
</dbReference>
<dbReference type="GO" id="GO:0032259">
    <property type="term" value="P:methylation"/>
    <property type="evidence" value="ECO:0007669"/>
    <property type="project" value="UniProtKB-KW"/>
</dbReference>